<proteinExistence type="inferred from homology"/>
<dbReference type="InterPro" id="IPR020605">
    <property type="entry name" value="Octanoyltransferase_CS"/>
</dbReference>
<evidence type="ECO:0000256" key="2">
    <source>
        <dbReference type="ARBA" id="ARBA00022679"/>
    </source>
</evidence>
<evidence type="ECO:0000313" key="9">
    <source>
        <dbReference type="EMBL" id="GAA3736085.1"/>
    </source>
</evidence>
<keyword evidence="10" id="KW-1185">Reference proteome</keyword>
<dbReference type="RefSeq" id="WP_344968858.1">
    <property type="nucleotide sequence ID" value="NZ_BAABDD010000005.1"/>
</dbReference>
<dbReference type="SUPFAM" id="SSF55681">
    <property type="entry name" value="Class II aaRS and biotin synthetases"/>
    <property type="match status" value="1"/>
</dbReference>
<dbReference type="PIRSF" id="PIRSF016262">
    <property type="entry name" value="LPLase"/>
    <property type="match status" value="1"/>
</dbReference>
<dbReference type="EMBL" id="BAABDD010000005">
    <property type="protein sequence ID" value="GAA3736085.1"/>
    <property type="molecule type" value="Genomic_DNA"/>
</dbReference>
<dbReference type="NCBIfam" id="TIGR00214">
    <property type="entry name" value="lipB"/>
    <property type="match status" value="1"/>
</dbReference>
<evidence type="ECO:0000256" key="5">
    <source>
        <dbReference type="HAMAP-Rule" id="MF_00013"/>
    </source>
</evidence>
<keyword evidence="2 5" id="KW-0808">Transferase</keyword>
<keyword evidence="3 5" id="KW-0012">Acyltransferase</keyword>
<evidence type="ECO:0000256" key="3">
    <source>
        <dbReference type="ARBA" id="ARBA00023315"/>
    </source>
</evidence>
<dbReference type="HAMAP" id="MF_00013">
    <property type="entry name" value="LipB"/>
    <property type="match status" value="1"/>
</dbReference>
<evidence type="ECO:0000256" key="4">
    <source>
        <dbReference type="ARBA" id="ARBA00024732"/>
    </source>
</evidence>
<feature type="binding site" evidence="5">
    <location>
        <begin position="73"/>
        <end position="80"/>
    </location>
    <ligand>
        <name>substrate</name>
    </ligand>
</feature>
<dbReference type="EC" id="2.3.1.181" evidence="5 6"/>
<dbReference type="PANTHER" id="PTHR10993">
    <property type="entry name" value="OCTANOYLTRANSFERASE"/>
    <property type="match status" value="1"/>
</dbReference>
<comment type="function">
    <text evidence="4 5 6">Catalyzes the transfer of endogenously produced octanoic acid from octanoyl-acyl-carrier-protein onto the lipoyl domains of lipoate-dependent enzymes. Lipoyl-ACP can also act as a substrate although octanoyl-ACP is likely to be the physiological substrate.</text>
</comment>
<comment type="subcellular location">
    <subcellularLocation>
        <location evidence="5">Cytoplasm</location>
    </subcellularLocation>
</comment>
<dbReference type="PROSITE" id="PS51733">
    <property type="entry name" value="BPL_LPL_CATALYTIC"/>
    <property type="match status" value="1"/>
</dbReference>
<sequence>MSELVYTWLGETPVPYKEAWELQRLLHQRRVAGLIPDTVLLLEHEPVYTAGKRTGKWDRPLADPGAPIYDIDRGGKITWHGPGQLTVYPIVGLADPIDVVAYVRLLEEAIIRTIAEFGLVGKRVEGRSGVWLEADPARGLLERKVAAIGCRVSRGVGMHGFAVNCDNDLSWFDRIVPCGISDAGVTSLSQELGREIGVHDILPGTERHLAEVLGASGYRRGEEIPEPQEATELAGARGGTGSA</sequence>
<dbReference type="Gene3D" id="3.30.930.10">
    <property type="entry name" value="Bira Bifunctional Protein, Domain 2"/>
    <property type="match status" value="1"/>
</dbReference>
<dbReference type="InterPro" id="IPR000544">
    <property type="entry name" value="Octanoyltransferase"/>
</dbReference>
<feature type="active site" description="Acyl-thioester intermediate" evidence="5">
    <location>
        <position position="178"/>
    </location>
</feature>
<dbReference type="InterPro" id="IPR045864">
    <property type="entry name" value="aa-tRNA-synth_II/BPL/LPL"/>
</dbReference>
<comment type="catalytic activity">
    <reaction evidence="5 6">
        <text>octanoyl-[ACP] + L-lysyl-[protein] = N(6)-octanoyl-L-lysyl-[protein] + holo-[ACP] + H(+)</text>
        <dbReference type="Rhea" id="RHEA:17665"/>
        <dbReference type="Rhea" id="RHEA-COMP:9636"/>
        <dbReference type="Rhea" id="RHEA-COMP:9685"/>
        <dbReference type="Rhea" id="RHEA-COMP:9752"/>
        <dbReference type="Rhea" id="RHEA-COMP:9928"/>
        <dbReference type="ChEBI" id="CHEBI:15378"/>
        <dbReference type="ChEBI" id="CHEBI:29969"/>
        <dbReference type="ChEBI" id="CHEBI:64479"/>
        <dbReference type="ChEBI" id="CHEBI:78463"/>
        <dbReference type="ChEBI" id="CHEBI:78809"/>
        <dbReference type="EC" id="2.3.1.181"/>
    </reaction>
</comment>
<keyword evidence="5" id="KW-0963">Cytoplasm</keyword>
<evidence type="ECO:0000259" key="8">
    <source>
        <dbReference type="PROSITE" id="PS51733"/>
    </source>
</evidence>
<comment type="caution">
    <text evidence="9">The sequence shown here is derived from an EMBL/GenBank/DDBJ whole genome shotgun (WGS) entry which is preliminary data.</text>
</comment>
<organism evidence="9 10">
    <name type="scientific">Salinactinospora qingdaonensis</name>
    <dbReference type="NCBI Taxonomy" id="702744"/>
    <lineage>
        <taxon>Bacteria</taxon>
        <taxon>Bacillati</taxon>
        <taxon>Actinomycetota</taxon>
        <taxon>Actinomycetes</taxon>
        <taxon>Streptosporangiales</taxon>
        <taxon>Nocardiopsidaceae</taxon>
        <taxon>Salinactinospora</taxon>
    </lineage>
</organism>
<feature type="region of interest" description="Disordered" evidence="7">
    <location>
        <begin position="220"/>
        <end position="243"/>
    </location>
</feature>
<feature type="domain" description="BPL/LPL catalytic" evidence="8">
    <location>
        <begin position="33"/>
        <end position="217"/>
    </location>
</feature>
<dbReference type="GO" id="GO:0016740">
    <property type="term" value="F:transferase activity"/>
    <property type="evidence" value="ECO:0007669"/>
    <property type="project" value="UniProtKB-KW"/>
</dbReference>
<feature type="binding site" evidence="5">
    <location>
        <begin position="147"/>
        <end position="149"/>
    </location>
    <ligand>
        <name>substrate</name>
    </ligand>
</feature>
<gene>
    <name evidence="5 9" type="primary">lipB</name>
    <name evidence="9" type="ORF">GCM10022402_15310</name>
</gene>
<evidence type="ECO:0000256" key="7">
    <source>
        <dbReference type="SAM" id="MobiDB-lite"/>
    </source>
</evidence>
<reference evidence="10" key="1">
    <citation type="journal article" date="2019" name="Int. J. Syst. Evol. Microbiol.">
        <title>The Global Catalogue of Microorganisms (GCM) 10K type strain sequencing project: providing services to taxonomists for standard genome sequencing and annotation.</title>
        <authorList>
            <consortium name="The Broad Institute Genomics Platform"/>
            <consortium name="The Broad Institute Genome Sequencing Center for Infectious Disease"/>
            <person name="Wu L."/>
            <person name="Ma J."/>
        </authorList>
    </citation>
    <scope>NUCLEOTIDE SEQUENCE [LARGE SCALE GENOMIC DNA]</scope>
    <source>
        <strain evidence="10">JCM 17137</strain>
    </source>
</reference>
<dbReference type="CDD" id="cd16444">
    <property type="entry name" value="LipB"/>
    <property type="match status" value="1"/>
</dbReference>
<comment type="miscellaneous">
    <text evidence="5">In the reaction, the free carboxyl group of octanoic acid is attached via an amide linkage to the epsilon-amino group of a specific lysine residue of lipoyl domains of lipoate-dependent enzymes.</text>
</comment>
<evidence type="ECO:0000256" key="1">
    <source>
        <dbReference type="ARBA" id="ARBA00004821"/>
    </source>
</evidence>
<dbReference type="PANTHER" id="PTHR10993:SF7">
    <property type="entry name" value="LIPOYLTRANSFERASE 2, MITOCHONDRIAL-RELATED"/>
    <property type="match status" value="1"/>
</dbReference>
<dbReference type="Pfam" id="PF21948">
    <property type="entry name" value="LplA-B_cat"/>
    <property type="match status" value="1"/>
</dbReference>
<dbReference type="PROSITE" id="PS01313">
    <property type="entry name" value="LIPB"/>
    <property type="match status" value="1"/>
</dbReference>
<feature type="site" description="Lowers pKa of active site Cys" evidence="5">
    <location>
        <position position="144"/>
    </location>
</feature>
<dbReference type="InterPro" id="IPR004143">
    <property type="entry name" value="BPL_LPL_catalytic"/>
</dbReference>
<name>A0ABP7FC12_9ACTN</name>
<accession>A0ABP7FC12</accession>
<evidence type="ECO:0000256" key="6">
    <source>
        <dbReference type="PIRNR" id="PIRNR016262"/>
    </source>
</evidence>
<feature type="binding site" evidence="5">
    <location>
        <begin position="160"/>
        <end position="162"/>
    </location>
    <ligand>
        <name>substrate</name>
    </ligand>
</feature>
<evidence type="ECO:0000313" key="10">
    <source>
        <dbReference type="Proteomes" id="UP001500908"/>
    </source>
</evidence>
<comment type="similarity">
    <text evidence="5 6">Belongs to the LipB family.</text>
</comment>
<dbReference type="Proteomes" id="UP001500908">
    <property type="component" value="Unassembled WGS sequence"/>
</dbReference>
<comment type="pathway">
    <text evidence="1 5 6">Protein modification; protein lipoylation via endogenous pathway; protein N(6)-(lipoyl)lysine from octanoyl-[acyl-carrier-protein]: step 1/2.</text>
</comment>
<dbReference type="NCBIfam" id="NF010925">
    <property type="entry name" value="PRK14345.1"/>
    <property type="match status" value="1"/>
</dbReference>
<protein>
    <recommendedName>
        <fullName evidence="5 6">Octanoyltransferase</fullName>
        <ecNumber evidence="5 6">2.3.1.181</ecNumber>
    </recommendedName>
    <alternativeName>
        <fullName evidence="5">Lipoate-protein ligase B</fullName>
    </alternativeName>
    <alternativeName>
        <fullName evidence="5">Lipoyl/octanoyl transferase</fullName>
    </alternativeName>
    <alternativeName>
        <fullName evidence="5">Octanoyl-[acyl-carrier-protein]-protein N-octanoyltransferase</fullName>
    </alternativeName>
</protein>